<dbReference type="RefSeq" id="WP_273379717.1">
    <property type="nucleotide sequence ID" value="NZ_PIUK01000097.1"/>
</dbReference>
<keyword evidence="1" id="KW-0812">Transmembrane</keyword>
<name>A0A953IC61_SYMTR</name>
<accession>A0A953IC61</accession>
<evidence type="ECO:0000313" key="3">
    <source>
        <dbReference type="Proteomes" id="UP000732377"/>
    </source>
</evidence>
<proteinExistence type="predicted"/>
<organism evidence="2 3">
    <name type="scientific">Symbiobacterium thermophilum</name>
    <dbReference type="NCBI Taxonomy" id="2734"/>
    <lineage>
        <taxon>Bacteria</taxon>
        <taxon>Bacillati</taxon>
        <taxon>Bacillota</taxon>
        <taxon>Clostridia</taxon>
        <taxon>Eubacteriales</taxon>
        <taxon>Symbiobacteriaceae</taxon>
        <taxon>Symbiobacterium</taxon>
    </lineage>
</organism>
<reference evidence="2" key="1">
    <citation type="submission" date="2017-11" db="EMBL/GenBank/DDBJ databases">
        <title>Three new genomes from thermophilic consortium.</title>
        <authorList>
            <person name="Quaggio R."/>
            <person name="Amgarten D."/>
            <person name="Setubal J.C."/>
        </authorList>
    </citation>
    <scope>NUCLEOTIDE SEQUENCE</scope>
    <source>
        <strain evidence="2">ZCTH01-B2</strain>
    </source>
</reference>
<evidence type="ECO:0000313" key="2">
    <source>
        <dbReference type="EMBL" id="MBY6276654.1"/>
    </source>
</evidence>
<comment type="caution">
    <text evidence="2">The sequence shown here is derived from an EMBL/GenBank/DDBJ whole genome shotgun (WGS) entry which is preliminary data.</text>
</comment>
<feature type="transmembrane region" description="Helical" evidence="1">
    <location>
        <begin position="152"/>
        <end position="168"/>
    </location>
</feature>
<dbReference type="EMBL" id="PIUK01000097">
    <property type="protein sequence ID" value="MBY6276654.1"/>
    <property type="molecule type" value="Genomic_DNA"/>
</dbReference>
<keyword evidence="1" id="KW-1133">Transmembrane helix</keyword>
<evidence type="ECO:0008006" key="4">
    <source>
        <dbReference type="Google" id="ProtNLM"/>
    </source>
</evidence>
<sequence length="183" mass="19476">MNAKGCWDDMTLDLFRMGLLEEAEAEAVRGHVQRCAACQVRLGALDLEDLRLEAALALTREEAKALAAADLPGRLAARVSVGRNGARALAVGLSGLGLAAVAGLQGAVLPWLQGLPLGGWMTAGHWAPELAGRLLRSARSFLFAPPTSRHNVLVPLLAAGLVIILLNLRHRRRRLSPSTTEGR</sequence>
<evidence type="ECO:0000256" key="1">
    <source>
        <dbReference type="SAM" id="Phobius"/>
    </source>
</evidence>
<dbReference type="AlphaFoldDB" id="A0A953IC61"/>
<gene>
    <name evidence="2" type="ORF">CWE10_10655</name>
</gene>
<feature type="transmembrane region" description="Helical" evidence="1">
    <location>
        <begin position="88"/>
        <end position="112"/>
    </location>
</feature>
<protein>
    <recommendedName>
        <fullName evidence="4">Zinc-finger domain-containing protein</fullName>
    </recommendedName>
</protein>
<dbReference type="Proteomes" id="UP000732377">
    <property type="component" value="Unassembled WGS sequence"/>
</dbReference>
<keyword evidence="1" id="KW-0472">Membrane</keyword>